<organism evidence="2 3">
    <name type="scientific">Erinaceus europaeus</name>
    <name type="common">Western European hedgehog</name>
    <dbReference type="NCBI Taxonomy" id="9365"/>
    <lineage>
        <taxon>Eukaryota</taxon>
        <taxon>Metazoa</taxon>
        <taxon>Chordata</taxon>
        <taxon>Craniata</taxon>
        <taxon>Vertebrata</taxon>
        <taxon>Euteleostomi</taxon>
        <taxon>Mammalia</taxon>
        <taxon>Eutheria</taxon>
        <taxon>Laurasiatheria</taxon>
        <taxon>Eulipotyphla</taxon>
        <taxon>Erinaceidae</taxon>
        <taxon>Erinaceinae</taxon>
        <taxon>Erinaceus</taxon>
    </lineage>
</organism>
<keyword evidence="2" id="KW-1185">Reference proteome</keyword>
<reference evidence="3" key="1">
    <citation type="submission" date="2025-08" db="UniProtKB">
        <authorList>
            <consortium name="RefSeq"/>
        </authorList>
    </citation>
    <scope>IDENTIFICATION</scope>
</reference>
<dbReference type="GO" id="GO:0016301">
    <property type="term" value="F:kinase activity"/>
    <property type="evidence" value="ECO:0007669"/>
    <property type="project" value="UniProtKB-KW"/>
</dbReference>
<dbReference type="GeneID" id="103117356"/>
<keyword evidence="3" id="KW-0418">Kinase</keyword>
<name>A0ABM3X9K0_ERIEU</name>
<evidence type="ECO:0000313" key="3">
    <source>
        <dbReference type="RefSeq" id="XP_060045489.1"/>
    </source>
</evidence>
<dbReference type="PANTHER" id="PTHR15243">
    <property type="entry name" value="SERINE/THREONINE-PROTEIN KINASE 19"/>
    <property type="match status" value="1"/>
</dbReference>
<accession>A0ABM3X9K0</accession>
<sequence length="222" mass="24431">MSRKRHSLVQETFGLKRRREQGHVEADSLRGGSGSARAALTELVKLFPRGLFEDALPPIALRSQVYSLMPDRTIADRQLVLKTCSGRPYAGTVEKFLTSVFPACGDLSFQQDQMIQTFGFRDPEITQLVNAGVLTVRDAGSWWLAVPGAGKFIKYFVKGRQAVLGMVRKAKYQELLLSELLGRRAPAAVRLGLAYHVHDLIGAQMVDCVSTTSGTLLRLPGT</sequence>
<proteinExistence type="inferred from homology"/>
<dbReference type="Pfam" id="PF10494">
    <property type="entry name" value="Stk19"/>
    <property type="match status" value="1"/>
</dbReference>
<dbReference type="PANTHER" id="PTHR15243:SF0">
    <property type="entry name" value="SERINE_THREONINE-PROTEIN KINASE 19"/>
    <property type="match status" value="1"/>
</dbReference>
<evidence type="ECO:0000256" key="1">
    <source>
        <dbReference type="ARBA" id="ARBA00093458"/>
    </source>
</evidence>
<dbReference type="InterPro" id="IPR018865">
    <property type="entry name" value="STK19-like"/>
</dbReference>
<gene>
    <name evidence="3" type="primary">STK19</name>
</gene>
<keyword evidence="3" id="KW-0808">Transferase</keyword>
<dbReference type="RefSeq" id="XP_060045489.1">
    <property type="nucleotide sequence ID" value="XM_060189506.1"/>
</dbReference>
<evidence type="ECO:0000313" key="2">
    <source>
        <dbReference type="Proteomes" id="UP001652624"/>
    </source>
</evidence>
<protein>
    <submittedName>
        <fullName evidence="3">Inactive serine/threonine-protein kinase 19 isoform X3</fullName>
    </submittedName>
</protein>
<dbReference type="Proteomes" id="UP001652624">
    <property type="component" value="Chromosome 4"/>
</dbReference>
<comment type="similarity">
    <text evidence="1">Belongs to the STK19 family.</text>
</comment>